<proteinExistence type="predicted"/>
<dbReference type="AlphaFoldDB" id="A0A1E7FX86"/>
<evidence type="ECO:0000313" key="2">
    <source>
        <dbReference type="EMBL" id="OEU22423.1"/>
    </source>
</evidence>
<keyword evidence="1" id="KW-1133">Transmembrane helix</keyword>
<feature type="transmembrane region" description="Helical" evidence="1">
    <location>
        <begin position="77"/>
        <end position="94"/>
    </location>
</feature>
<evidence type="ECO:0000313" key="3">
    <source>
        <dbReference type="Proteomes" id="UP000095751"/>
    </source>
</evidence>
<dbReference type="KEGG" id="fcy:FRACYDRAFT_232581"/>
<sequence length="129" mass="15077">MPKSPCLVFIMGYMCGPYKELSAYFHLVQRHASLKGGVRSQDGALSPFFEGITPPKKMDPKKWRSYERHSMNPVNSLIYYVIFMYICIAEYYVFELASAWLVIYYEPFIEYCSPSSAHGYWRTFTCKGF</sequence>
<accession>A0A1E7FX86</accession>
<dbReference type="InParanoid" id="A0A1E7FX86"/>
<dbReference type="Proteomes" id="UP000095751">
    <property type="component" value="Unassembled WGS sequence"/>
</dbReference>
<keyword evidence="1" id="KW-0472">Membrane</keyword>
<gene>
    <name evidence="2" type="ORF">FRACYDRAFT_232581</name>
</gene>
<protein>
    <submittedName>
        <fullName evidence="2">Uncharacterized protein</fullName>
    </submittedName>
</protein>
<name>A0A1E7FX86_9STRA</name>
<keyword evidence="1" id="KW-0812">Transmembrane</keyword>
<dbReference type="EMBL" id="KV784353">
    <property type="protein sequence ID" value="OEU22423.1"/>
    <property type="molecule type" value="Genomic_DNA"/>
</dbReference>
<keyword evidence="3" id="KW-1185">Reference proteome</keyword>
<evidence type="ECO:0000256" key="1">
    <source>
        <dbReference type="SAM" id="Phobius"/>
    </source>
</evidence>
<reference evidence="2 3" key="1">
    <citation type="submission" date="2016-09" db="EMBL/GenBank/DDBJ databases">
        <title>Extensive genetic diversity and differential bi-allelic expression allows diatom success in the polar Southern Ocean.</title>
        <authorList>
            <consortium name="DOE Joint Genome Institute"/>
            <person name="Mock T."/>
            <person name="Otillar R.P."/>
            <person name="Strauss J."/>
            <person name="Dupont C."/>
            <person name="Frickenhaus S."/>
            <person name="Maumus F."/>
            <person name="Mcmullan M."/>
            <person name="Sanges R."/>
            <person name="Schmutz J."/>
            <person name="Toseland A."/>
            <person name="Valas R."/>
            <person name="Veluchamy A."/>
            <person name="Ward B.J."/>
            <person name="Allen A."/>
            <person name="Barry K."/>
            <person name="Falciatore A."/>
            <person name="Ferrante M."/>
            <person name="Fortunato A.E."/>
            <person name="Gloeckner G."/>
            <person name="Gruber A."/>
            <person name="Hipkin R."/>
            <person name="Janech M."/>
            <person name="Kroth P."/>
            <person name="Leese F."/>
            <person name="Lindquist E."/>
            <person name="Lyon B.R."/>
            <person name="Martin J."/>
            <person name="Mayer C."/>
            <person name="Parker M."/>
            <person name="Quesneville H."/>
            <person name="Raymond J."/>
            <person name="Uhlig C."/>
            <person name="Valentin K.U."/>
            <person name="Worden A.Z."/>
            <person name="Armbrust E.V."/>
            <person name="Bowler C."/>
            <person name="Green B."/>
            <person name="Moulton V."/>
            <person name="Van Oosterhout C."/>
            <person name="Grigoriev I."/>
        </authorList>
    </citation>
    <scope>NUCLEOTIDE SEQUENCE [LARGE SCALE GENOMIC DNA]</scope>
    <source>
        <strain evidence="2 3">CCMP1102</strain>
    </source>
</reference>
<organism evidence="2 3">
    <name type="scientific">Fragilariopsis cylindrus CCMP1102</name>
    <dbReference type="NCBI Taxonomy" id="635003"/>
    <lineage>
        <taxon>Eukaryota</taxon>
        <taxon>Sar</taxon>
        <taxon>Stramenopiles</taxon>
        <taxon>Ochrophyta</taxon>
        <taxon>Bacillariophyta</taxon>
        <taxon>Bacillariophyceae</taxon>
        <taxon>Bacillariophycidae</taxon>
        <taxon>Bacillariales</taxon>
        <taxon>Bacillariaceae</taxon>
        <taxon>Fragilariopsis</taxon>
    </lineage>
</organism>